<feature type="signal peptide" evidence="1">
    <location>
        <begin position="1"/>
        <end position="24"/>
    </location>
</feature>
<sequence length="75" mass="8705">MMMMMIVGWSVGWLCAELHRPCGAFKILHQMQSGGYHRSPPRWHWLPGRAATTGHRLVRVPVRSVVEMVHFPRRS</sequence>
<organism evidence="2">
    <name type="scientific">Anopheles marajoara</name>
    <dbReference type="NCBI Taxonomy" id="58244"/>
    <lineage>
        <taxon>Eukaryota</taxon>
        <taxon>Metazoa</taxon>
        <taxon>Ecdysozoa</taxon>
        <taxon>Arthropoda</taxon>
        <taxon>Hexapoda</taxon>
        <taxon>Insecta</taxon>
        <taxon>Pterygota</taxon>
        <taxon>Neoptera</taxon>
        <taxon>Endopterygota</taxon>
        <taxon>Diptera</taxon>
        <taxon>Nematocera</taxon>
        <taxon>Culicoidea</taxon>
        <taxon>Culicidae</taxon>
        <taxon>Anophelinae</taxon>
        <taxon>Anopheles</taxon>
    </lineage>
</organism>
<proteinExistence type="predicted"/>
<reference evidence="2" key="1">
    <citation type="submission" date="2018-01" db="EMBL/GenBank/DDBJ databases">
        <title>An insight into the sialome of Amazonian anophelines.</title>
        <authorList>
            <person name="Ribeiro J.M."/>
            <person name="Scarpassa V."/>
            <person name="Calvo E."/>
        </authorList>
    </citation>
    <scope>NUCLEOTIDE SEQUENCE</scope>
    <source>
        <tissue evidence="2">Salivary glands</tissue>
    </source>
</reference>
<keyword evidence="1" id="KW-0732">Signal</keyword>
<evidence type="ECO:0000256" key="1">
    <source>
        <dbReference type="SAM" id="SignalP"/>
    </source>
</evidence>
<name>A0A2M4CCR7_9DIPT</name>
<feature type="chain" id="PRO_5014597774" evidence="1">
    <location>
        <begin position="25"/>
        <end position="75"/>
    </location>
</feature>
<dbReference type="AlphaFoldDB" id="A0A2M4CCR7"/>
<dbReference type="EMBL" id="GGFJ01014006">
    <property type="protein sequence ID" value="MBW63147.1"/>
    <property type="molecule type" value="Transcribed_RNA"/>
</dbReference>
<accession>A0A2M4CCR7</accession>
<protein>
    <submittedName>
        <fullName evidence="2">Putative secreted protein</fullName>
    </submittedName>
</protein>
<evidence type="ECO:0000313" key="2">
    <source>
        <dbReference type="EMBL" id="MBW63147.1"/>
    </source>
</evidence>